<name>C5BLQ8_TERTT</name>
<dbReference type="EMBL" id="CP001614">
    <property type="protein sequence ID" value="ACR13243.1"/>
    <property type="molecule type" value="Genomic_DNA"/>
</dbReference>
<organism evidence="2 3">
    <name type="scientific">Teredinibacter turnerae (strain ATCC 39867 / T7901)</name>
    <dbReference type="NCBI Taxonomy" id="377629"/>
    <lineage>
        <taxon>Bacteria</taxon>
        <taxon>Pseudomonadati</taxon>
        <taxon>Pseudomonadota</taxon>
        <taxon>Gammaproteobacteria</taxon>
        <taxon>Cellvibrionales</taxon>
        <taxon>Cellvibrionaceae</taxon>
        <taxon>Teredinibacter</taxon>
    </lineage>
</organism>
<gene>
    <name evidence="2" type="ordered locus">TERTU_2568</name>
</gene>
<dbReference type="HOGENOM" id="CLU_1155941_0_0_6"/>
<evidence type="ECO:0000313" key="2">
    <source>
        <dbReference type="EMBL" id="ACR13243.1"/>
    </source>
</evidence>
<dbReference type="RefSeq" id="WP_015819356.1">
    <property type="nucleotide sequence ID" value="NC_012997.1"/>
</dbReference>
<evidence type="ECO:0000256" key="1">
    <source>
        <dbReference type="SAM" id="SignalP"/>
    </source>
</evidence>
<dbReference type="Proteomes" id="UP000009080">
    <property type="component" value="Chromosome"/>
</dbReference>
<evidence type="ECO:0008006" key="4">
    <source>
        <dbReference type="Google" id="ProtNLM"/>
    </source>
</evidence>
<keyword evidence="3" id="KW-1185">Reference proteome</keyword>
<keyword evidence="1" id="KW-0732">Signal</keyword>
<accession>C5BLQ8</accession>
<evidence type="ECO:0000313" key="3">
    <source>
        <dbReference type="Proteomes" id="UP000009080"/>
    </source>
</evidence>
<feature type="chain" id="PRO_5002946454" description="Lipoprotein" evidence="1">
    <location>
        <begin position="22"/>
        <end position="240"/>
    </location>
</feature>
<sequence length="240" mass="26116">MKHFIGVFGLALSMLIQFAHSGTCQSHGYNSDGLPEGPSYVLFNNPTEFGVKSSIDRYGEDVWWFSSEDGFLTNDHYNVVELPFVWSKHDVTFNSANSRGDSWVVITEAHYGGGGTPSEAVSLCKDVVVQLAPFISTTQASRDTWKATVTYSVDGYYSKNAREGNPYKLIINSANLSYHAEYNLYEASGTKVVSVPLVGPSFNGVLNATISDGFYTAEALISYPSTGGSGCRRPPCSIEP</sequence>
<reference evidence="2 3" key="1">
    <citation type="journal article" date="2009" name="PLoS ONE">
        <title>The complete genome of Teredinibacter turnerae T7901: an intracellular endosymbiont of marine wood-boring bivalves (shipworms).</title>
        <authorList>
            <person name="Yang J.C."/>
            <person name="Madupu R."/>
            <person name="Durkin A.S."/>
            <person name="Ekborg N.A."/>
            <person name="Pedamallu C.S."/>
            <person name="Hostetler J.B."/>
            <person name="Radune D."/>
            <person name="Toms B.S."/>
            <person name="Henrissat B."/>
            <person name="Coutinho P.M."/>
            <person name="Schwarz S."/>
            <person name="Field L."/>
            <person name="Trindade-Silva A.E."/>
            <person name="Soares C.A.G."/>
            <person name="Elshahawi S."/>
            <person name="Hanora A."/>
            <person name="Schmidt E.W."/>
            <person name="Haygood M.G."/>
            <person name="Posfai J."/>
            <person name="Benner J."/>
            <person name="Madinger C."/>
            <person name="Nove J."/>
            <person name="Anton B."/>
            <person name="Chaudhary K."/>
            <person name="Foster J."/>
            <person name="Holman A."/>
            <person name="Kumar S."/>
            <person name="Lessard P.A."/>
            <person name="Luyten Y.A."/>
            <person name="Slatko B."/>
            <person name="Wood N."/>
            <person name="Wu B."/>
            <person name="Teplitski M."/>
            <person name="Mougous J.D."/>
            <person name="Ward N."/>
            <person name="Eisen J.A."/>
            <person name="Badger J.H."/>
            <person name="Distel D.L."/>
        </authorList>
    </citation>
    <scope>NUCLEOTIDE SEQUENCE [LARGE SCALE GENOMIC DNA]</scope>
    <source>
        <strain evidence="3">ATCC 39867 / T7901</strain>
    </source>
</reference>
<dbReference type="AlphaFoldDB" id="C5BLQ8"/>
<protein>
    <recommendedName>
        <fullName evidence="4">Lipoprotein</fullName>
    </recommendedName>
</protein>
<proteinExistence type="predicted"/>
<dbReference type="KEGG" id="ttu:TERTU_2568"/>
<feature type="signal peptide" evidence="1">
    <location>
        <begin position="1"/>
        <end position="21"/>
    </location>
</feature>